<sequence>MTRREASLPLIRGTTTLESALEQEEDMLLELDYPEQRIDFFVSLYTSRAEIAKVAAGHLGLCASDTCELGAVKEWLHGSFNVCIPIYVSNHNQPLAKRAVIRFPLPYKVGESRHPGNVDETLRCEAATFIWMREQCPEIPIPRLWGFGLDIRLGRGAAALQPAFMSPPASAGTWGNPNHQSNVFVDNDWNITCVIDLEWACSLPAETLQPPYWLTGRSVDGLTDGYLEEFRQAHEEFVNIFEEEESSVPPINDDRSFRANLMRTGWQIGTFWYLQALDSPKGLYHLFEQHIHPIFVSSHKVTSESSQMVSDYWAADAETVITTKLRDKEASS</sequence>
<dbReference type="RefSeq" id="XP_025570372.1">
    <property type="nucleotide sequence ID" value="XM_025721754.1"/>
</dbReference>
<dbReference type="PANTHER" id="PTHR21310">
    <property type="entry name" value="AMINOGLYCOSIDE PHOSPHOTRANSFERASE-RELATED-RELATED"/>
    <property type="match status" value="1"/>
</dbReference>
<dbReference type="GeneID" id="37226619"/>
<evidence type="ECO:0000313" key="1">
    <source>
        <dbReference type="EMBL" id="RAK96044.1"/>
    </source>
</evidence>
<dbReference type="PANTHER" id="PTHR21310:SF37">
    <property type="entry name" value="AMINOGLYCOSIDE PHOSPHOTRANSFERASE DOMAIN-CONTAINING PROTEIN"/>
    <property type="match status" value="1"/>
</dbReference>
<evidence type="ECO:0008006" key="3">
    <source>
        <dbReference type="Google" id="ProtNLM"/>
    </source>
</evidence>
<dbReference type="EMBL" id="KZ824481">
    <property type="protein sequence ID" value="RAK96044.1"/>
    <property type="molecule type" value="Genomic_DNA"/>
</dbReference>
<name>A0A395GKY4_9EURO</name>
<dbReference type="AlphaFoldDB" id="A0A395GKY4"/>
<evidence type="ECO:0000313" key="2">
    <source>
        <dbReference type="Proteomes" id="UP000249402"/>
    </source>
</evidence>
<accession>A0A395GKY4</accession>
<dbReference type="Proteomes" id="UP000249402">
    <property type="component" value="Unassembled WGS sequence"/>
</dbReference>
<dbReference type="OrthoDB" id="3645574at2759"/>
<reference evidence="1 2" key="1">
    <citation type="submission" date="2018-02" db="EMBL/GenBank/DDBJ databases">
        <title>The genomes of Aspergillus section Nigri reveals drivers in fungal speciation.</title>
        <authorList>
            <consortium name="DOE Joint Genome Institute"/>
            <person name="Vesth T.C."/>
            <person name="Nybo J."/>
            <person name="Theobald S."/>
            <person name="Brandl J."/>
            <person name="Frisvad J.C."/>
            <person name="Nielsen K.F."/>
            <person name="Lyhne E.K."/>
            <person name="Kogle M.E."/>
            <person name="Kuo A."/>
            <person name="Riley R."/>
            <person name="Clum A."/>
            <person name="Nolan M."/>
            <person name="Lipzen A."/>
            <person name="Salamov A."/>
            <person name="Henrissat B."/>
            <person name="Wiebenga A."/>
            <person name="De vries R.P."/>
            <person name="Grigoriev I.V."/>
            <person name="Mortensen U.H."/>
            <person name="Andersen M.R."/>
            <person name="Baker S.E."/>
        </authorList>
    </citation>
    <scope>NUCLEOTIDE SEQUENCE [LARGE SCALE GENOMIC DNA]</scope>
    <source>
        <strain evidence="1 2">CBS 121593</strain>
    </source>
</reference>
<protein>
    <recommendedName>
        <fullName evidence="3">Aminoglycoside phosphotransferase domain-containing protein</fullName>
    </recommendedName>
</protein>
<gene>
    <name evidence="1" type="ORF">BO80DRAFT_449641</name>
</gene>
<proteinExistence type="predicted"/>
<keyword evidence="2" id="KW-1185">Reference proteome</keyword>
<organism evidence="1 2">
    <name type="scientific">Aspergillus ibericus CBS 121593</name>
    <dbReference type="NCBI Taxonomy" id="1448316"/>
    <lineage>
        <taxon>Eukaryota</taxon>
        <taxon>Fungi</taxon>
        <taxon>Dikarya</taxon>
        <taxon>Ascomycota</taxon>
        <taxon>Pezizomycotina</taxon>
        <taxon>Eurotiomycetes</taxon>
        <taxon>Eurotiomycetidae</taxon>
        <taxon>Eurotiales</taxon>
        <taxon>Aspergillaceae</taxon>
        <taxon>Aspergillus</taxon>
        <taxon>Aspergillus subgen. Circumdati</taxon>
    </lineage>
</organism>
<dbReference type="VEuPathDB" id="FungiDB:BO80DRAFT_449641"/>
<dbReference type="InterPro" id="IPR051678">
    <property type="entry name" value="AGP_Transferase"/>
</dbReference>
<dbReference type="STRING" id="1448316.A0A395GKY4"/>